<comment type="similarity">
    <text evidence="1">Belongs to the gamma-glutamylcyclotransferase family.</text>
</comment>
<keyword evidence="2" id="KW-0808">Transferase</keyword>
<feature type="domain" description="Gamma-glutamylcyclotransferase AIG2-like" evidence="4">
    <location>
        <begin position="116"/>
        <end position="214"/>
    </location>
</feature>
<dbReference type="InterPro" id="IPR009288">
    <property type="entry name" value="AIG2-like_dom"/>
</dbReference>
<protein>
    <recommendedName>
        <fullName evidence="3">Putative gamma-glutamylcyclotransferase</fullName>
    </recommendedName>
</protein>
<dbReference type="OrthoDB" id="1044435at2759"/>
<dbReference type="Proteomes" id="UP000327118">
    <property type="component" value="Unassembled WGS sequence"/>
</dbReference>
<evidence type="ECO:0000256" key="3">
    <source>
        <dbReference type="ARBA" id="ARBA00030602"/>
    </source>
</evidence>
<dbReference type="InterPro" id="IPR036568">
    <property type="entry name" value="GGCT-like_sf"/>
</dbReference>
<proteinExistence type="inferred from homology"/>
<keyword evidence="6" id="KW-1185">Reference proteome</keyword>
<dbReference type="SUPFAM" id="SSF110857">
    <property type="entry name" value="Gamma-glutamyl cyclotransferase-like"/>
    <property type="match status" value="1"/>
</dbReference>
<dbReference type="AlphaFoldDB" id="A0A5N6ZDN4"/>
<name>A0A5N6ZDN4_9EURO</name>
<evidence type="ECO:0000256" key="2">
    <source>
        <dbReference type="ARBA" id="ARBA00022679"/>
    </source>
</evidence>
<dbReference type="PANTHER" id="PTHR31544">
    <property type="entry name" value="AIG2-LIKE PROTEIN D"/>
    <property type="match status" value="1"/>
</dbReference>
<dbReference type="CDD" id="cd06661">
    <property type="entry name" value="GGCT_like"/>
    <property type="match status" value="1"/>
</dbReference>
<dbReference type="GO" id="GO:0016740">
    <property type="term" value="F:transferase activity"/>
    <property type="evidence" value="ECO:0007669"/>
    <property type="project" value="UniProtKB-KW"/>
</dbReference>
<sequence>MDLFAQAVSGSTGGSLSIRPVCDRGVKGKEDGVRSSKVVTELTTTQLSQCSFTSNSFARHYTQAQRLCHSGCAADFRWRGVPIPIPSLHTTTPHRTTGTISRSNTLVYGVMGEHILFFYGTLMAPQILHRVIHGSPDPEPWQRALLTFKPAVLHGYRRHRVRGADYPGIVADRSADGAASVLGTVVSGLTDGDIHRLDIFEGAEYEKGKVSVRILRESLDRQEGGPDGKDTDRHLRDVLDAAGAEFADEGEEVEAATYVYVAGKGRLEDGEWDFEAFKRDKMAWWVSADESEW</sequence>
<evidence type="ECO:0000256" key="1">
    <source>
        <dbReference type="ARBA" id="ARBA00008861"/>
    </source>
</evidence>
<dbReference type="InterPro" id="IPR013024">
    <property type="entry name" value="GGCT-like"/>
</dbReference>
<organism evidence="5 6">
    <name type="scientific">Aspergillus coremiiformis</name>
    <dbReference type="NCBI Taxonomy" id="138285"/>
    <lineage>
        <taxon>Eukaryota</taxon>
        <taxon>Fungi</taxon>
        <taxon>Dikarya</taxon>
        <taxon>Ascomycota</taxon>
        <taxon>Pezizomycotina</taxon>
        <taxon>Eurotiomycetes</taxon>
        <taxon>Eurotiomycetidae</taxon>
        <taxon>Eurotiales</taxon>
        <taxon>Aspergillaceae</taxon>
        <taxon>Aspergillus</taxon>
        <taxon>Aspergillus subgen. Circumdati</taxon>
    </lineage>
</organism>
<evidence type="ECO:0000313" key="5">
    <source>
        <dbReference type="EMBL" id="KAE8355757.1"/>
    </source>
</evidence>
<accession>A0A5N6ZDN4</accession>
<evidence type="ECO:0000259" key="4">
    <source>
        <dbReference type="Pfam" id="PF06094"/>
    </source>
</evidence>
<dbReference type="Gene3D" id="3.10.490.10">
    <property type="entry name" value="Gamma-glutamyl cyclotransferase-like"/>
    <property type="match status" value="1"/>
</dbReference>
<dbReference type="EMBL" id="ML739047">
    <property type="protein sequence ID" value="KAE8355757.1"/>
    <property type="molecule type" value="Genomic_DNA"/>
</dbReference>
<dbReference type="PANTHER" id="PTHR31544:SF2">
    <property type="entry name" value="AIG2-LIKE PROTEIN D"/>
    <property type="match status" value="1"/>
</dbReference>
<dbReference type="Pfam" id="PF06094">
    <property type="entry name" value="GGACT"/>
    <property type="match status" value="1"/>
</dbReference>
<gene>
    <name evidence="5" type="ORF">BDV28DRAFT_24073</name>
</gene>
<evidence type="ECO:0000313" key="6">
    <source>
        <dbReference type="Proteomes" id="UP000327118"/>
    </source>
</evidence>
<reference evidence="6" key="1">
    <citation type="submission" date="2019-04" db="EMBL/GenBank/DDBJ databases">
        <title>Friends and foes A comparative genomics studyof 23 Aspergillus species from section Flavi.</title>
        <authorList>
            <consortium name="DOE Joint Genome Institute"/>
            <person name="Kjaerbolling I."/>
            <person name="Vesth T."/>
            <person name="Frisvad J.C."/>
            <person name="Nybo J.L."/>
            <person name="Theobald S."/>
            <person name="Kildgaard S."/>
            <person name="Isbrandt T."/>
            <person name="Kuo A."/>
            <person name="Sato A."/>
            <person name="Lyhne E.K."/>
            <person name="Kogle M.E."/>
            <person name="Wiebenga A."/>
            <person name="Kun R.S."/>
            <person name="Lubbers R.J."/>
            <person name="Makela M.R."/>
            <person name="Barry K."/>
            <person name="Chovatia M."/>
            <person name="Clum A."/>
            <person name="Daum C."/>
            <person name="Haridas S."/>
            <person name="He G."/>
            <person name="LaButti K."/>
            <person name="Lipzen A."/>
            <person name="Mondo S."/>
            <person name="Riley R."/>
            <person name="Salamov A."/>
            <person name="Simmons B.A."/>
            <person name="Magnuson J.K."/>
            <person name="Henrissat B."/>
            <person name="Mortensen U.H."/>
            <person name="Larsen T.O."/>
            <person name="Devries R.P."/>
            <person name="Grigoriev I.V."/>
            <person name="Machida M."/>
            <person name="Baker S.E."/>
            <person name="Andersen M.R."/>
        </authorList>
    </citation>
    <scope>NUCLEOTIDE SEQUENCE [LARGE SCALE GENOMIC DNA]</scope>
    <source>
        <strain evidence="6">CBS 553.77</strain>
    </source>
</reference>
<dbReference type="InterPro" id="IPR045038">
    <property type="entry name" value="AIG2-like"/>
</dbReference>